<dbReference type="Gene3D" id="2.30.30.170">
    <property type="match status" value="1"/>
</dbReference>
<dbReference type="OrthoDB" id="1164310at2"/>
<dbReference type="Proteomes" id="UP000051176">
    <property type="component" value="Unassembled WGS sequence"/>
</dbReference>
<feature type="domain" description="Peptidase C39-like" evidence="5">
    <location>
        <begin position="170"/>
        <end position="300"/>
    </location>
</feature>
<feature type="compositionally biased region" description="Low complexity" evidence="2">
    <location>
        <begin position="50"/>
        <end position="68"/>
    </location>
</feature>
<dbReference type="AlphaFoldDB" id="A0A0R1GY62"/>
<dbReference type="SUPFAM" id="SSF82057">
    <property type="entry name" value="Prokaryotic SH3-related domain"/>
    <property type="match status" value="1"/>
</dbReference>
<dbReference type="EMBL" id="AZCZ01000022">
    <property type="protein sequence ID" value="KRK36404.1"/>
    <property type="molecule type" value="Genomic_DNA"/>
</dbReference>
<dbReference type="PANTHER" id="PTHR37806">
    <property type="entry name" value="LMO0724 PROTEIN"/>
    <property type="match status" value="1"/>
</dbReference>
<dbReference type="PANTHER" id="PTHR37806:SF1">
    <property type="entry name" value="PEPTIDASE C39-LIKE DOMAIN-CONTAINING PROTEIN"/>
    <property type="match status" value="1"/>
</dbReference>
<dbReference type="Pfam" id="PF13529">
    <property type="entry name" value="Peptidase_C39_2"/>
    <property type="match status" value="1"/>
</dbReference>
<evidence type="ECO:0000313" key="7">
    <source>
        <dbReference type="Proteomes" id="UP000051176"/>
    </source>
</evidence>
<reference evidence="6 7" key="1">
    <citation type="journal article" date="2015" name="Genome Announc.">
        <title>Expanding the biotechnology potential of lactobacilli through comparative genomics of 213 strains and associated genera.</title>
        <authorList>
            <person name="Sun Z."/>
            <person name="Harris H.M."/>
            <person name="McCann A."/>
            <person name="Guo C."/>
            <person name="Argimon S."/>
            <person name="Zhang W."/>
            <person name="Yang X."/>
            <person name="Jeffery I.B."/>
            <person name="Cooney J.C."/>
            <person name="Kagawa T.F."/>
            <person name="Liu W."/>
            <person name="Song Y."/>
            <person name="Salvetti E."/>
            <person name="Wrobel A."/>
            <person name="Rasinkangas P."/>
            <person name="Parkhill J."/>
            <person name="Rea M.C."/>
            <person name="O'Sullivan O."/>
            <person name="Ritari J."/>
            <person name="Douillard F.P."/>
            <person name="Paul Ross R."/>
            <person name="Yang R."/>
            <person name="Briner A.E."/>
            <person name="Felis G.E."/>
            <person name="de Vos W.M."/>
            <person name="Barrangou R."/>
            <person name="Klaenhammer T.R."/>
            <person name="Caufield P.W."/>
            <person name="Cui Y."/>
            <person name="Zhang H."/>
            <person name="O'Toole P.W."/>
        </authorList>
    </citation>
    <scope>NUCLEOTIDE SEQUENCE [LARGE SCALE GENOMIC DNA]</scope>
    <source>
        <strain evidence="6 7">ATCC 53295</strain>
    </source>
</reference>
<protein>
    <recommendedName>
        <fullName evidence="8">GW domain-containing protein</fullName>
    </recommendedName>
</protein>
<evidence type="ECO:0000313" key="6">
    <source>
        <dbReference type="EMBL" id="KRK36404.1"/>
    </source>
</evidence>
<dbReference type="PATRIC" id="fig|1267003.4.peg.930"/>
<dbReference type="InterPro" id="IPR025987">
    <property type="entry name" value="GW_dom"/>
</dbReference>
<dbReference type="eggNOG" id="COG4990">
    <property type="taxonomic scope" value="Bacteria"/>
</dbReference>
<keyword evidence="7" id="KW-1185">Reference proteome</keyword>
<dbReference type="Gene3D" id="3.90.70.10">
    <property type="entry name" value="Cysteine proteinases"/>
    <property type="match status" value="1"/>
</dbReference>
<dbReference type="Pfam" id="PF13457">
    <property type="entry name" value="GW"/>
    <property type="match status" value="1"/>
</dbReference>
<gene>
    <name evidence="6" type="ORF">FD07_GL000876</name>
</gene>
<dbReference type="InterPro" id="IPR038765">
    <property type="entry name" value="Papain-like_cys_pep_sf"/>
</dbReference>
<accession>A0A0R1GY62</accession>
<feature type="region of interest" description="Disordered" evidence="2">
    <location>
        <begin position="30"/>
        <end position="78"/>
    </location>
</feature>
<organism evidence="6 7">
    <name type="scientific">Levilactobacillus parabrevis ATCC 53295</name>
    <dbReference type="NCBI Taxonomy" id="1267003"/>
    <lineage>
        <taxon>Bacteria</taxon>
        <taxon>Bacillati</taxon>
        <taxon>Bacillota</taxon>
        <taxon>Bacilli</taxon>
        <taxon>Lactobacillales</taxon>
        <taxon>Lactobacillaceae</taxon>
        <taxon>Levilactobacillus</taxon>
    </lineage>
</organism>
<proteinExistence type="predicted"/>
<dbReference type="SUPFAM" id="SSF54001">
    <property type="entry name" value="Cysteine proteinases"/>
    <property type="match status" value="1"/>
</dbReference>
<evidence type="ECO:0000259" key="5">
    <source>
        <dbReference type="Pfam" id="PF13529"/>
    </source>
</evidence>
<evidence type="ECO:0000256" key="1">
    <source>
        <dbReference type="ARBA" id="ARBA00022729"/>
    </source>
</evidence>
<feature type="domain" description="GW" evidence="4">
    <location>
        <begin position="86"/>
        <end position="161"/>
    </location>
</feature>
<dbReference type="RefSeq" id="WP_020089626.1">
    <property type="nucleotide sequence ID" value="NZ_AZCZ01000022.1"/>
</dbReference>
<comment type="caution">
    <text evidence="6">The sequence shown here is derived from an EMBL/GenBank/DDBJ whole genome shotgun (WGS) entry which is preliminary data.</text>
</comment>
<evidence type="ECO:0000256" key="3">
    <source>
        <dbReference type="SAM" id="SignalP"/>
    </source>
</evidence>
<dbReference type="InterPro" id="IPR038200">
    <property type="entry name" value="GW_dom_sf"/>
</dbReference>
<keyword evidence="1 3" id="KW-0732">Signal</keyword>
<feature type="chain" id="PRO_5006404822" description="GW domain-containing protein" evidence="3">
    <location>
        <begin position="28"/>
        <end position="326"/>
    </location>
</feature>
<feature type="signal peptide" evidence="3">
    <location>
        <begin position="1"/>
        <end position="27"/>
    </location>
</feature>
<dbReference type="STRING" id="357278.IV61_GL000945"/>
<evidence type="ECO:0008006" key="8">
    <source>
        <dbReference type="Google" id="ProtNLM"/>
    </source>
</evidence>
<dbReference type="InterPro" id="IPR039564">
    <property type="entry name" value="Peptidase_C39-like"/>
</dbReference>
<feature type="compositionally biased region" description="Low complexity" evidence="2">
    <location>
        <begin position="30"/>
        <end position="43"/>
    </location>
</feature>
<sequence length="326" mass="35835">MKRLIASLAVVGLSLFLGTTTSGVANAATATSLASSSTTQTTAAREESTSSESAGASSSSSTASSSATKPKAKPKPRVTYRKVIGRQKVNYYTKIGTNRKHNYKVYRTGGAKSSAQNMKAISTGRHYAKKKVHITREEKMGDGTWLKFTYKHTRTGWIHRNGTVKSYRWLNIPLIAQRPQLPTGCEITATAMMLRYAGAKVTKLSLAKEMPRSSNPNKGFVGSPYSRSGWWIYPKGLTKIVRHHLGSATDMTGASLKKMKAKINRGHPVVVWVAGVDGFVNHAVTLSGYSKTRAYYNDPWTKRKTSMTIASLHNHRKHDAYRALSY</sequence>
<evidence type="ECO:0000256" key="2">
    <source>
        <dbReference type="SAM" id="MobiDB-lite"/>
    </source>
</evidence>
<evidence type="ECO:0000259" key="4">
    <source>
        <dbReference type="Pfam" id="PF13457"/>
    </source>
</evidence>
<name>A0A0R1GY62_9LACO</name>